<dbReference type="InterPro" id="IPR007863">
    <property type="entry name" value="Peptidase_M16_C"/>
</dbReference>
<dbReference type="Proteomes" id="UP000280296">
    <property type="component" value="Unassembled WGS sequence"/>
</dbReference>
<evidence type="ECO:0000259" key="4">
    <source>
        <dbReference type="Pfam" id="PF00675"/>
    </source>
</evidence>
<evidence type="ECO:0000256" key="1">
    <source>
        <dbReference type="ARBA" id="ARBA00007261"/>
    </source>
</evidence>
<evidence type="ECO:0000259" key="5">
    <source>
        <dbReference type="Pfam" id="PF05193"/>
    </source>
</evidence>
<comment type="caution">
    <text evidence="6">The sequence shown here is derived from an EMBL/GenBank/DDBJ whole genome shotgun (WGS) entry which is preliminary data.</text>
</comment>
<feature type="domain" description="Peptidase M16 C-terminal" evidence="5">
    <location>
        <begin position="212"/>
        <end position="387"/>
    </location>
</feature>
<dbReference type="AlphaFoldDB" id="A0A432MMC4"/>
<protein>
    <submittedName>
        <fullName evidence="6">Insulinase family protein</fullName>
    </submittedName>
</protein>
<dbReference type="Pfam" id="PF00675">
    <property type="entry name" value="Peptidase_M16"/>
    <property type="match status" value="2"/>
</dbReference>
<feature type="domain" description="Peptidase M16 C-terminal" evidence="5">
    <location>
        <begin position="669"/>
        <end position="849"/>
    </location>
</feature>
<dbReference type="SUPFAM" id="SSF63411">
    <property type="entry name" value="LuxS/MPP-like metallohydrolase"/>
    <property type="match status" value="4"/>
</dbReference>
<dbReference type="Gene3D" id="3.30.830.10">
    <property type="entry name" value="Metalloenzyme, LuxS/M16 peptidase-like"/>
    <property type="match status" value="4"/>
</dbReference>
<feature type="domain" description="Peptidase M16 N-terminal" evidence="4">
    <location>
        <begin position="55"/>
        <end position="193"/>
    </location>
</feature>
<gene>
    <name evidence="6" type="ORF">TsocGM_06640</name>
</gene>
<proteinExistence type="inferred from homology"/>
<sequence>MPSPPPRRALPGLALALLLTPAPLAAAGPQDDEPRRPQIPDLQVEKYTLPNGLEVLLHEDHAVPVVSVNIWYKVGSKDEDEGRTGFAHLFEHLMFQGSEHLDGEYFAPLEPLGARINGSTNTDRTNYYETVPSNALELALWLEADRMGFLLPALDQEKLDNQREVVKNERRQRVDNVPYGQVQERLLAALYPEDHPYHHSTIGSMADLSAASLEDVKNFFRRYYNPNNASLCLAGDFDPEQAKALIAKYFGPIPAGPEVEPLPPQVPTLDEPVTLAITDRVSLPRVYLNWPTVPYGHPDEQALDVLASVLGQLDKQSRLEKALIYDEPVASQVVAFHPTSALSGTFTVIATGRPETVLDDLVARIDAEIARLQEQGPTDDEVLKAQNETESGLIFGLESVAARSDYFNQNNVAFGDPLAYREQLQRLFDVRPEDVRRVAQQYLTPNRVRMDVTPGAPTPRAPEVAANAAVAVDLVADEPPVIDSFDRSVMPEPGPAPEFSPPPVERRALSNGLEVLVVSRPQLPILTMDLVVKGGAVLVPEGKDGVAELTADLLTEGTAHRDAQELAGALSRIGASISASAGIESLTVSLSTLTKQTDTALGLFAEVLLDPAFRQADLERQRGLLMAGLLRQRDNASAIASNVFPILLYGKHHPYGRPVEGTLETVPAITRDDITAFHSLLFRPNNAALIVVGDTTADAIVERLEASPLADWEPSDVPPATLPAPEPAETGTLYLVDRPDSAQSVLRVGQIGLPRDTPDYFPVTVLNAVLGGQFSSRINLNLREDKGYTYGARSTFSFRKGPGPFVAGADVQTAVTAPALSELHRELVEITSGDRPVSQQELADAKGQLVLGFPGGWESTGGVASQLEALVLYGLPDDYFTTYQETLESVSLDQVRDAARTHLHPDRMTILVVGDREAIASELEGLPFVPSISLRDEQGNPVDPAAASSEPGGR</sequence>
<dbReference type="PANTHER" id="PTHR11851:SF49">
    <property type="entry name" value="MITOCHONDRIAL-PROCESSING PEPTIDASE SUBUNIT ALPHA"/>
    <property type="match status" value="1"/>
</dbReference>
<dbReference type="InterPro" id="IPR011765">
    <property type="entry name" value="Pept_M16_N"/>
</dbReference>
<evidence type="ECO:0000313" key="7">
    <source>
        <dbReference type="Proteomes" id="UP000280296"/>
    </source>
</evidence>
<keyword evidence="3" id="KW-0732">Signal</keyword>
<evidence type="ECO:0000313" key="6">
    <source>
        <dbReference type="EMBL" id="RUL88594.1"/>
    </source>
</evidence>
<organism evidence="6 7">
    <name type="scientific">Tautonia sociabilis</name>
    <dbReference type="NCBI Taxonomy" id="2080755"/>
    <lineage>
        <taxon>Bacteria</taxon>
        <taxon>Pseudomonadati</taxon>
        <taxon>Planctomycetota</taxon>
        <taxon>Planctomycetia</taxon>
        <taxon>Isosphaerales</taxon>
        <taxon>Isosphaeraceae</taxon>
        <taxon>Tautonia</taxon>
    </lineage>
</organism>
<dbReference type="RefSeq" id="WP_126724521.1">
    <property type="nucleotide sequence ID" value="NZ_RYZH01000009.1"/>
</dbReference>
<dbReference type="InterPro" id="IPR011249">
    <property type="entry name" value="Metalloenz_LuxS/M16"/>
</dbReference>
<accession>A0A432MMC4</accession>
<reference evidence="6 7" key="2">
    <citation type="submission" date="2019-01" db="EMBL/GenBank/DDBJ databases">
        <title>Tautonia sociabilis, a novel thermotolerant planctomycete of Isosphaeraceae family, isolated from a 4000 m deep subterranean habitat.</title>
        <authorList>
            <person name="Kovaleva O.L."/>
            <person name="Elcheninov A.G."/>
            <person name="Van Heerden E."/>
            <person name="Toshchakov S.V."/>
            <person name="Novikov A."/>
            <person name="Bonch-Osmolovskaya E.A."/>
            <person name="Kublanov I.V."/>
        </authorList>
    </citation>
    <scope>NUCLEOTIDE SEQUENCE [LARGE SCALE GENOMIC DNA]</scope>
    <source>
        <strain evidence="6 7">GM2012</strain>
    </source>
</reference>
<evidence type="ECO:0000256" key="2">
    <source>
        <dbReference type="SAM" id="MobiDB-lite"/>
    </source>
</evidence>
<feature type="region of interest" description="Disordered" evidence="2">
    <location>
        <begin position="932"/>
        <end position="954"/>
    </location>
</feature>
<feature type="chain" id="PRO_5019581732" evidence="3">
    <location>
        <begin position="27"/>
        <end position="954"/>
    </location>
</feature>
<evidence type="ECO:0000256" key="3">
    <source>
        <dbReference type="SAM" id="SignalP"/>
    </source>
</evidence>
<comment type="similarity">
    <text evidence="1">Belongs to the peptidase M16 family.</text>
</comment>
<reference evidence="6 7" key="1">
    <citation type="submission" date="2018-12" db="EMBL/GenBank/DDBJ databases">
        <authorList>
            <person name="Toschakov S.V."/>
        </authorList>
    </citation>
    <scope>NUCLEOTIDE SEQUENCE [LARGE SCALE GENOMIC DNA]</scope>
    <source>
        <strain evidence="6 7">GM2012</strain>
    </source>
</reference>
<name>A0A432MMC4_9BACT</name>
<feature type="signal peptide" evidence="3">
    <location>
        <begin position="1"/>
        <end position="26"/>
    </location>
</feature>
<dbReference type="GO" id="GO:0046872">
    <property type="term" value="F:metal ion binding"/>
    <property type="evidence" value="ECO:0007669"/>
    <property type="project" value="InterPro"/>
</dbReference>
<dbReference type="PANTHER" id="PTHR11851">
    <property type="entry name" value="METALLOPROTEASE"/>
    <property type="match status" value="1"/>
</dbReference>
<keyword evidence="7" id="KW-1185">Reference proteome</keyword>
<dbReference type="InterPro" id="IPR050361">
    <property type="entry name" value="MPP/UQCRC_Complex"/>
</dbReference>
<dbReference type="EMBL" id="RYZH01000009">
    <property type="protein sequence ID" value="RUL88594.1"/>
    <property type="molecule type" value="Genomic_DNA"/>
</dbReference>
<dbReference type="OrthoDB" id="9811314at2"/>
<dbReference type="Pfam" id="PF05193">
    <property type="entry name" value="Peptidase_M16_C"/>
    <property type="match status" value="2"/>
</dbReference>
<feature type="domain" description="Peptidase M16 N-terminal" evidence="4">
    <location>
        <begin position="515"/>
        <end position="624"/>
    </location>
</feature>